<reference evidence="2 3" key="1">
    <citation type="submission" date="2018-11" db="EMBL/GenBank/DDBJ databases">
        <title>Rhodococcus spongicola sp. nov. and Rhodococcus xishaensis sp. nov. from marine sponges.</title>
        <authorList>
            <person name="Li L."/>
            <person name="Lin H.W."/>
        </authorList>
    </citation>
    <scope>NUCLEOTIDE SEQUENCE [LARGE SCALE GENOMIC DNA]</scope>
    <source>
        <strain evidence="2 3">LHW51113</strain>
    </source>
</reference>
<feature type="chain" id="PRO_5018555234" evidence="1">
    <location>
        <begin position="30"/>
        <end position="115"/>
    </location>
</feature>
<evidence type="ECO:0000313" key="3">
    <source>
        <dbReference type="Proteomes" id="UP000283479"/>
    </source>
</evidence>
<dbReference type="AlphaFoldDB" id="A0A3S3B113"/>
<sequence>MTTMRLTLMRSAILTAALFLAAAPAVAHAQDSSGGGSLPAGSSGSFTGSAETVFEAYRFDRTYTREQITECREDAAGDIATGWPSCPTAPITALDLAAARLIVGSMELVFGGSLG</sequence>
<accession>A0A3S3B113</accession>
<evidence type="ECO:0000313" key="2">
    <source>
        <dbReference type="EMBL" id="RVW00619.1"/>
    </source>
</evidence>
<organism evidence="2 3">
    <name type="scientific">Rhodococcus xishaensis</name>
    <dbReference type="NCBI Taxonomy" id="2487364"/>
    <lineage>
        <taxon>Bacteria</taxon>
        <taxon>Bacillati</taxon>
        <taxon>Actinomycetota</taxon>
        <taxon>Actinomycetes</taxon>
        <taxon>Mycobacteriales</taxon>
        <taxon>Nocardiaceae</taxon>
        <taxon>Rhodococcus</taxon>
    </lineage>
</organism>
<name>A0A3S3B113_9NOCA</name>
<gene>
    <name evidence="2" type="ORF">EGT50_14825</name>
</gene>
<dbReference type="Proteomes" id="UP000283479">
    <property type="component" value="Unassembled WGS sequence"/>
</dbReference>
<feature type="signal peptide" evidence="1">
    <location>
        <begin position="1"/>
        <end position="29"/>
    </location>
</feature>
<keyword evidence="3" id="KW-1185">Reference proteome</keyword>
<dbReference type="EMBL" id="RKLO01000006">
    <property type="protein sequence ID" value="RVW00619.1"/>
    <property type="molecule type" value="Genomic_DNA"/>
</dbReference>
<protein>
    <submittedName>
        <fullName evidence="2">Uncharacterized protein</fullName>
    </submittedName>
</protein>
<proteinExistence type="predicted"/>
<keyword evidence="1" id="KW-0732">Signal</keyword>
<evidence type="ECO:0000256" key="1">
    <source>
        <dbReference type="SAM" id="SignalP"/>
    </source>
</evidence>
<comment type="caution">
    <text evidence="2">The sequence shown here is derived from an EMBL/GenBank/DDBJ whole genome shotgun (WGS) entry which is preliminary data.</text>
</comment>